<dbReference type="PANTHER" id="PTHR22801">
    <property type="entry name" value="LITHOSTATHINE"/>
    <property type="match status" value="1"/>
</dbReference>
<feature type="domain" description="C-type lectin" evidence="1">
    <location>
        <begin position="10"/>
        <end position="146"/>
    </location>
</feature>
<comment type="caution">
    <text evidence="2">The sequence shown here is derived from an EMBL/GenBank/DDBJ whole genome shotgun (WGS) entry which is preliminary data.</text>
</comment>
<accession>A0AAV2Q0Z9</accession>
<dbReference type="Gene3D" id="3.10.100.10">
    <property type="entry name" value="Mannose-Binding Protein A, subunit A"/>
    <property type="match status" value="1"/>
</dbReference>
<organism evidence="2 3">
    <name type="scientific">Meganyctiphanes norvegica</name>
    <name type="common">Northern krill</name>
    <name type="synonym">Thysanopoda norvegica</name>
    <dbReference type="NCBI Taxonomy" id="48144"/>
    <lineage>
        <taxon>Eukaryota</taxon>
        <taxon>Metazoa</taxon>
        <taxon>Ecdysozoa</taxon>
        <taxon>Arthropoda</taxon>
        <taxon>Crustacea</taxon>
        <taxon>Multicrustacea</taxon>
        <taxon>Malacostraca</taxon>
        <taxon>Eumalacostraca</taxon>
        <taxon>Eucarida</taxon>
        <taxon>Euphausiacea</taxon>
        <taxon>Euphausiidae</taxon>
        <taxon>Meganyctiphanes</taxon>
    </lineage>
</organism>
<protein>
    <recommendedName>
        <fullName evidence="1">C-type lectin domain-containing protein</fullName>
    </recommendedName>
</protein>
<proteinExistence type="predicted"/>
<evidence type="ECO:0000313" key="2">
    <source>
        <dbReference type="EMBL" id="CAL4068374.1"/>
    </source>
</evidence>
<dbReference type="EMBL" id="CAXKWB010003112">
    <property type="protein sequence ID" value="CAL4068374.1"/>
    <property type="molecule type" value="Genomic_DNA"/>
</dbReference>
<dbReference type="CDD" id="cd00037">
    <property type="entry name" value="CLECT"/>
    <property type="match status" value="1"/>
</dbReference>
<dbReference type="InterPro" id="IPR001304">
    <property type="entry name" value="C-type_lectin-like"/>
</dbReference>
<keyword evidence="3" id="KW-1185">Reference proteome</keyword>
<dbReference type="Pfam" id="PF00059">
    <property type="entry name" value="Lectin_C"/>
    <property type="match status" value="1"/>
</dbReference>
<name>A0AAV2Q0Z9_MEGNR</name>
<feature type="non-terminal residue" evidence="2">
    <location>
        <position position="1"/>
    </location>
</feature>
<evidence type="ECO:0000259" key="1">
    <source>
        <dbReference type="PROSITE" id="PS50041"/>
    </source>
</evidence>
<dbReference type="PROSITE" id="PS50041">
    <property type="entry name" value="C_TYPE_LECTIN_2"/>
    <property type="match status" value="1"/>
</dbReference>
<dbReference type="SUPFAM" id="SSF56436">
    <property type="entry name" value="C-type lectin-like"/>
    <property type="match status" value="1"/>
</dbReference>
<sequence length="148" mass="16227">GNCPDLFTDVGGTCYYFSSDFQLMATWYDALAACKELGDGLGRINVGLAEVGTSSDGCTPDIELMQTISTTGHNHWLGASDGHQEDTWIWQESKEQLLDMNTMWHDTEPGGGTDQNCLIAGTWSSDHNRARLNDYPCTATGSYVCQIF</sequence>
<dbReference type="Proteomes" id="UP001497623">
    <property type="component" value="Unassembled WGS sequence"/>
</dbReference>
<dbReference type="InterPro" id="IPR050801">
    <property type="entry name" value="Ca-Dep_Lectins_ImmuneDev"/>
</dbReference>
<dbReference type="PANTHER" id="PTHR22801:SF63">
    <property type="entry name" value="C-TYPE LECTIN DOMAIN-CONTAINING PROTEIN"/>
    <property type="match status" value="1"/>
</dbReference>
<dbReference type="AlphaFoldDB" id="A0AAV2Q0Z9"/>
<dbReference type="InterPro" id="IPR016187">
    <property type="entry name" value="CTDL_fold"/>
</dbReference>
<reference evidence="2 3" key="1">
    <citation type="submission" date="2024-05" db="EMBL/GenBank/DDBJ databases">
        <authorList>
            <person name="Wallberg A."/>
        </authorList>
    </citation>
    <scope>NUCLEOTIDE SEQUENCE [LARGE SCALE GENOMIC DNA]</scope>
</reference>
<gene>
    <name evidence="2" type="ORF">MNOR_LOCUS7176</name>
</gene>
<evidence type="ECO:0000313" key="3">
    <source>
        <dbReference type="Proteomes" id="UP001497623"/>
    </source>
</evidence>
<dbReference type="SMART" id="SM00034">
    <property type="entry name" value="CLECT"/>
    <property type="match status" value="1"/>
</dbReference>
<dbReference type="InterPro" id="IPR016186">
    <property type="entry name" value="C-type_lectin-like/link_sf"/>
</dbReference>